<dbReference type="InterPro" id="IPR036322">
    <property type="entry name" value="WD40_repeat_dom_sf"/>
</dbReference>
<keyword evidence="6" id="KW-1133">Transmembrane helix</keyword>
<keyword evidence="3" id="KW-0853">WD repeat</keyword>
<feature type="transmembrane region" description="Helical" evidence="6">
    <location>
        <begin position="12"/>
        <end position="34"/>
    </location>
</feature>
<evidence type="ECO:0000256" key="6">
    <source>
        <dbReference type="SAM" id="Phobius"/>
    </source>
</evidence>
<evidence type="ECO:0000256" key="2">
    <source>
        <dbReference type="ARBA" id="ARBA00022490"/>
    </source>
</evidence>
<dbReference type="AlphaFoldDB" id="A0A915EUV8"/>
<evidence type="ECO:0000256" key="1">
    <source>
        <dbReference type="ARBA" id="ARBA00004496"/>
    </source>
</evidence>
<keyword evidence="2" id="KW-0963">Cytoplasm</keyword>
<comment type="subcellular location">
    <subcellularLocation>
        <location evidence="1">Cytoplasm</location>
    </subcellularLocation>
</comment>
<dbReference type="SUPFAM" id="SSF50978">
    <property type="entry name" value="WD40 repeat-like"/>
    <property type="match status" value="1"/>
</dbReference>
<evidence type="ECO:0000256" key="3">
    <source>
        <dbReference type="ARBA" id="ARBA00022574"/>
    </source>
</evidence>
<dbReference type="Gene3D" id="2.130.10.10">
    <property type="entry name" value="YVTN repeat-like/Quinoprotein amine dehydrogenase"/>
    <property type="match status" value="1"/>
</dbReference>
<evidence type="ECO:0000313" key="8">
    <source>
        <dbReference type="WBParaSite" id="maker-E.canG7_contigs_5735-snap-gene-0.10-mRNA-1"/>
    </source>
</evidence>
<dbReference type="InterPro" id="IPR051973">
    <property type="entry name" value="tRNA_Anticodon_Mtase-Reg"/>
</dbReference>
<dbReference type="PANTHER" id="PTHR14344">
    <property type="entry name" value="WD REPEAT PROTEIN"/>
    <property type="match status" value="1"/>
</dbReference>
<keyword evidence="5" id="KW-0677">Repeat</keyword>
<keyword evidence="7" id="KW-1185">Reference proteome</keyword>
<name>A0A915EUV8_9CEST</name>
<dbReference type="InterPro" id="IPR015943">
    <property type="entry name" value="WD40/YVTN_repeat-like_dom_sf"/>
</dbReference>
<reference evidence="8" key="1">
    <citation type="submission" date="2022-11" db="UniProtKB">
        <authorList>
            <consortium name="WormBaseParasite"/>
        </authorList>
    </citation>
    <scope>IDENTIFICATION</scope>
</reference>
<proteinExistence type="predicted"/>
<protein>
    <submittedName>
        <fullName evidence="8">Uncharacterized protein</fullName>
    </submittedName>
</protein>
<accession>A0A915EUV8</accession>
<keyword evidence="6" id="KW-0812">Transmembrane</keyword>
<organism evidence="7 8">
    <name type="scientific">Echinococcus canadensis</name>
    <dbReference type="NCBI Taxonomy" id="519352"/>
    <lineage>
        <taxon>Eukaryota</taxon>
        <taxon>Metazoa</taxon>
        <taxon>Spiralia</taxon>
        <taxon>Lophotrochozoa</taxon>
        <taxon>Platyhelminthes</taxon>
        <taxon>Cestoda</taxon>
        <taxon>Eucestoda</taxon>
        <taxon>Cyclophyllidea</taxon>
        <taxon>Taeniidae</taxon>
        <taxon>Echinococcus</taxon>
        <taxon>Echinococcus canadensis group</taxon>
    </lineage>
</organism>
<evidence type="ECO:0000256" key="4">
    <source>
        <dbReference type="ARBA" id="ARBA00022694"/>
    </source>
</evidence>
<dbReference type="GO" id="GO:0030488">
    <property type="term" value="P:tRNA methylation"/>
    <property type="evidence" value="ECO:0007669"/>
    <property type="project" value="TreeGrafter"/>
</dbReference>
<dbReference type="GO" id="GO:0005737">
    <property type="term" value="C:cytoplasm"/>
    <property type="evidence" value="ECO:0007669"/>
    <property type="project" value="UniProtKB-SubCell"/>
</dbReference>
<dbReference type="Proteomes" id="UP000887562">
    <property type="component" value="Unplaced"/>
</dbReference>
<sequence>MVIWNHTPIIAISWIYDSLILFGMMVHVPLFIALTATENKIFTCDIKNGIIRPQGCFPPEKAVFKVMCCPSSVKCSCRKPRQLDITLEIELKFITVFGNNLCVILSISKDANVKTLFSLATTEFICGAYVHKRHEGYFLFTVSISGSSKIYSLSTPGFLSAHLLQNVCITNSSMLYCTRFVDCLCRHAHSPICVGGTSSRIFVWSFVGKSLGTTSILSHFGIQKVRSDLLIFFCKGIIFAVDLCKPSFTSTCLLASAAEDRSIVIWSSQFDELCGSPQSRFTEWNILHRLDICAINLKMPLFESRVWCVQMNDWGIIAAGEITGGNDGALVLNQIEIPQPEEKVGVFQDGLVGCVKPLTNVPRVKRPSSLAKHSFPSDTYFHQFPAKKQSLSLDKESVMISPVLRDVFIGPEGRIFTIFESGDIAILRPDNGKAAELTPVQPYLSPTLSKRVAKGAEFVDKDGVCLKQDRLFPGYCVSGVHRGSRRFALGGRWGCLGIYEIIDDETLLCHDLVNLPPFQRITLIHWISESEIAVGIFPNVTTIFERFKLLVVGPTAVDMVTRVKLCFFRSNYNPLYDNLKKLGTSNQALPLKMECLVKDGVELESVYAPVYGRLAVQHGTVCCCPATDVFHLSISTWRNVCLNAVHPVLNHCSVQHNPAVHLDAGIMDEVLFHGRPNGDVFFVEHEVRTAILRLATPQDKLKGMDSEVVEVYIGLNNVASSNGLFHSALYLERNFTHSQRNELAWTTCAASWTSQEPIPLRCIIIGTRAGGIALYNLPSDSNSTVIQPTWSLEHCHGREGVTSITILHQAIVLTAGRQHGRVRRWRILITEGGSKIGLQLLDQVLKPSHLSWIESFASLPSGEVLALGFLSFCLSRLNNPERAIRLGINVPLRTTGNQGRMRSSILADSSPEEFEGDYIDLMN</sequence>
<dbReference type="WBParaSite" id="maker-E.canG7_contigs_5735-snap-gene-0.10-mRNA-1">
    <property type="protein sequence ID" value="maker-E.canG7_contigs_5735-snap-gene-0.10-mRNA-1"/>
    <property type="gene ID" value="EcG7_07212"/>
</dbReference>
<evidence type="ECO:0000313" key="7">
    <source>
        <dbReference type="Proteomes" id="UP000887562"/>
    </source>
</evidence>
<dbReference type="PANTHER" id="PTHR14344:SF3">
    <property type="entry name" value="WD REPEAT-CONTAINING PROTEIN 6"/>
    <property type="match status" value="1"/>
</dbReference>
<keyword evidence="4" id="KW-0819">tRNA processing</keyword>
<keyword evidence="6" id="KW-0472">Membrane</keyword>
<evidence type="ECO:0000256" key="5">
    <source>
        <dbReference type="ARBA" id="ARBA00022737"/>
    </source>
</evidence>